<keyword evidence="3" id="KW-0479">Metal-binding</keyword>
<feature type="disulfide bond" evidence="8">
    <location>
        <begin position="78"/>
        <end position="90"/>
    </location>
</feature>
<dbReference type="Pfam" id="PF01522">
    <property type="entry name" value="Polysacc_deac_1"/>
    <property type="match status" value="1"/>
</dbReference>
<feature type="disulfide bond" evidence="8">
    <location>
        <begin position="69"/>
        <end position="84"/>
    </location>
</feature>
<dbReference type="InterPro" id="IPR002509">
    <property type="entry name" value="NODB_dom"/>
</dbReference>
<feature type="compositionally biased region" description="Low complexity" evidence="9">
    <location>
        <begin position="359"/>
        <end position="380"/>
    </location>
</feature>
<dbReference type="InterPro" id="IPR001002">
    <property type="entry name" value="Chitin-bd_1"/>
</dbReference>
<dbReference type="PANTHER" id="PTHR46471:SF8">
    <property type="entry name" value="CHITIN DEACETYLASE"/>
    <property type="match status" value="1"/>
</dbReference>
<keyword evidence="14" id="KW-1185">Reference proteome</keyword>
<sequence length="464" mass="48874">MRFSDVFAVALVAPLVAAHGDDHIPGAPKIFGLNPAKLKNRNIFDGPVRSNVQAGPRLNARQGGVNGQCGPTVGGAKCAAGYCCSGAGWCGQGKDYCAAPDCLLDYGPGCDANKTPSGASTANVARPQLGSVTYGGEGIYACRKPGTVAITYDDGPYIYTNGVLDTFKSYGAKATFFITGNNIGKGQIDDESTGYPATIRRMMSEGHQVASHTWSHQDLSVVTKQQRQDQMVKNEMAIRNIIGKFPTYMRPPYSSCTAASGCQADLKTLGYVVSYFDLDTDDYNNVTPDKIQKAKDNFFNSVNPSNPASKSWLGIAHDIHEQTAKNLTGYMLETLTKKGFKAVTMGECMNDPEANWYRSSTGNTTPTTTKPAPSSTATTVSKDGSCGGTNGYTCKGFVDGECCSEYGWCGKSTDHCGTGCNPLFGTCGSSSSPSPTSTKAPTPTGKVSTDGTVRSSSASTSTCK</sequence>
<comment type="cofactor">
    <cofactor evidence="1">
        <name>Co(2+)</name>
        <dbReference type="ChEBI" id="CHEBI:48828"/>
    </cofactor>
</comment>
<evidence type="ECO:0000259" key="11">
    <source>
        <dbReference type="PROSITE" id="PS50941"/>
    </source>
</evidence>
<dbReference type="CDD" id="cd10951">
    <property type="entry name" value="CE4_ClCDA_like"/>
    <property type="match status" value="1"/>
</dbReference>
<dbReference type="SMART" id="SM00270">
    <property type="entry name" value="ChtBD1"/>
    <property type="match status" value="2"/>
</dbReference>
<feature type="domain" description="Chitin-binding type-1" evidence="11">
    <location>
        <begin position="66"/>
        <end position="112"/>
    </location>
</feature>
<evidence type="ECO:0000256" key="4">
    <source>
        <dbReference type="ARBA" id="ARBA00022729"/>
    </source>
</evidence>
<name>A0A9P4QYY5_9PLEO</name>
<dbReference type="SUPFAM" id="SSF57016">
    <property type="entry name" value="Plant lectins/antimicrobial peptides"/>
    <property type="match status" value="2"/>
</dbReference>
<dbReference type="CDD" id="cd00035">
    <property type="entry name" value="ChtBD1"/>
    <property type="match status" value="1"/>
</dbReference>
<evidence type="ECO:0000256" key="1">
    <source>
        <dbReference type="ARBA" id="ARBA00001941"/>
    </source>
</evidence>
<comment type="caution">
    <text evidence="13">The sequence shown here is derived from an EMBL/GenBank/DDBJ whole genome shotgun (WGS) entry which is preliminary data.</text>
</comment>
<dbReference type="InterPro" id="IPR018371">
    <property type="entry name" value="Chitin-binding_1_CS"/>
</dbReference>
<feature type="disulfide bond" evidence="8">
    <location>
        <begin position="83"/>
        <end position="97"/>
    </location>
</feature>
<reference evidence="13" key="1">
    <citation type="journal article" date="2020" name="Stud. Mycol.">
        <title>101 Dothideomycetes genomes: a test case for predicting lifestyles and emergence of pathogens.</title>
        <authorList>
            <person name="Haridas S."/>
            <person name="Albert R."/>
            <person name="Binder M."/>
            <person name="Bloem J."/>
            <person name="Labutti K."/>
            <person name="Salamov A."/>
            <person name="Andreopoulos B."/>
            <person name="Baker S."/>
            <person name="Barry K."/>
            <person name="Bills G."/>
            <person name="Bluhm B."/>
            <person name="Cannon C."/>
            <person name="Castanera R."/>
            <person name="Culley D."/>
            <person name="Daum C."/>
            <person name="Ezra D."/>
            <person name="Gonzalez J."/>
            <person name="Henrissat B."/>
            <person name="Kuo A."/>
            <person name="Liang C."/>
            <person name="Lipzen A."/>
            <person name="Lutzoni F."/>
            <person name="Magnuson J."/>
            <person name="Mondo S."/>
            <person name="Nolan M."/>
            <person name="Ohm R."/>
            <person name="Pangilinan J."/>
            <person name="Park H.-J."/>
            <person name="Ramirez L."/>
            <person name="Alfaro M."/>
            <person name="Sun H."/>
            <person name="Tritt A."/>
            <person name="Yoshinaga Y."/>
            <person name="Zwiers L.-H."/>
            <person name="Turgeon B."/>
            <person name="Goodwin S."/>
            <person name="Spatafora J."/>
            <person name="Crous P."/>
            <person name="Grigoriev I."/>
        </authorList>
    </citation>
    <scope>NUCLEOTIDE SEQUENCE</scope>
    <source>
        <strain evidence="13">CBS 125425</strain>
    </source>
</reference>
<dbReference type="Gene3D" id="3.20.20.370">
    <property type="entry name" value="Glycoside hydrolase/deacetylase"/>
    <property type="match status" value="1"/>
</dbReference>
<accession>A0A9P4QYY5</accession>
<dbReference type="PROSITE" id="PS00026">
    <property type="entry name" value="CHIT_BIND_I_1"/>
    <property type="match status" value="1"/>
</dbReference>
<evidence type="ECO:0000256" key="3">
    <source>
        <dbReference type="ARBA" id="ARBA00022723"/>
    </source>
</evidence>
<evidence type="ECO:0000256" key="9">
    <source>
        <dbReference type="SAM" id="MobiDB-lite"/>
    </source>
</evidence>
<protein>
    <submittedName>
        <fullName evidence="13">Chitin binding protein-like protein</fullName>
    </submittedName>
</protein>
<dbReference type="EMBL" id="ML996135">
    <property type="protein sequence ID" value="KAF2735444.1"/>
    <property type="molecule type" value="Genomic_DNA"/>
</dbReference>
<dbReference type="Pfam" id="PF00187">
    <property type="entry name" value="Chitin_bind_1"/>
    <property type="match status" value="1"/>
</dbReference>
<keyword evidence="4 10" id="KW-0732">Signal</keyword>
<dbReference type="OrthoDB" id="407355at2759"/>
<feature type="signal peptide" evidence="10">
    <location>
        <begin position="1"/>
        <end position="18"/>
    </location>
</feature>
<keyword evidence="5" id="KW-0378">Hydrolase</keyword>
<feature type="compositionally biased region" description="Low complexity" evidence="9">
    <location>
        <begin position="429"/>
        <end position="444"/>
    </location>
</feature>
<feature type="region of interest" description="Disordered" evidence="9">
    <location>
        <begin position="356"/>
        <end position="380"/>
    </location>
</feature>
<feature type="domain" description="Chitin-binding type-1" evidence="11">
    <location>
        <begin position="383"/>
        <end position="429"/>
    </location>
</feature>
<feature type="domain" description="NodB homology" evidence="12">
    <location>
        <begin position="146"/>
        <end position="343"/>
    </location>
</feature>
<dbReference type="PANTHER" id="PTHR46471">
    <property type="entry name" value="CHITIN DEACETYLASE"/>
    <property type="match status" value="1"/>
</dbReference>
<keyword evidence="8" id="KW-1015">Disulfide bond</keyword>
<dbReference type="PROSITE" id="PS50941">
    <property type="entry name" value="CHIT_BIND_I_2"/>
    <property type="match status" value="2"/>
</dbReference>
<evidence type="ECO:0000256" key="2">
    <source>
        <dbReference type="ARBA" id="ARBA00022669"/>
    </source>
</evidence>
<proteinExistence type="predicted"/>
<dbReference type="CDD" id="cd11618">
    <property type="entry name" value="ChtBD1_1"/>
    <property type="match status" value="1"/>
</dbReference>
<dbReference type="Gene3D" id="3.30.60.10">
    <property type="entry name" value="Endochitinase-like"/>
    <property type="match status" value="2"/>
</dbReference>
<dbReference type="Proteomes" id="UP000799444">
    <property type="component" value="Unassembled WGS sequence"/>
</dbReference>
<dbReference type="AlphaFoldDB" id="A0A9P4QYY5"/>
<dbReference type="GO" id="GO:0005975">
    <property type="term" value="P:carbohydrate metabolic process"/>
    <property type="evidence" value="ECO:0007669"/>
    <property type="project" value="InterPro"/>
</dbReference>
<dbReference type="SUPFAM" id="SSF88713">
    <property type="entry name" value="Glycoside hydrolase/deacetylase"/>
    <property type="match status" value="1"/>
</dbReference>
<organism evidence="13 14">
    <name type="scientific">Polyplosphaeria fusca</name>
    <dbReference type="NCBI Taxonomy" id="682080"/>
    <lineage>
        <taxon>Eukaryota</taxon>
        <taxon>Fungi</taxon>
        <taxon>Dikarya</taxon>
        <taxon>Ascomycota</taxon>
        <taxon>Pezizomycotina</taxon>
        <taxon>Dothideomycetes</taxon>
        <taxon>Pleosporomycetidae</taxon>
        <taxon>Pleosporales</taxon>
        <taxon>Tetraplosphaeriaceae</taxon>
        <taxon>Polyplosphaeria</taxon>
    </lineage>
</organism>
<dbReference type="GO" id="GO:0016810">
    <property type="term" value="F:hydrolase activity, acting on carbon-nitrogen (but not peptide) bonds"/>
    <property type="evidence" value="ECO:0007669"/>
    <property type="project" value="InterPro"/>
</dbReference>
<dbReference type="InterPro" id="IPR011330">
    <property type="entry name" value="Glyco_hydro/deAcase_b/a-brl"/>
</dbReference>
<dbReference type="GO" id="GO:0046872">
    <property type="term" value="F:metal ion binding"/>
    <property type="evidence" value="ECO:0007669"/>
    <property type="project" value="UniProtKB-KW"/>
</dbReference>
<evidence type="ECO:0000256" key="7">
    <source>
        <dbReference type="ARBA" id="ARBA00023285"/>
    </source>
</evidence>
<feature type="chain" id="PRO_5040246231" evidence="10">
    <location>
        <begin position="19"/>
        <end position="464"/>
    </location>
</feature>
<evidence type="ECO:0000256" key="5">
    <source>
        <dbReference type="ARBA" id="ARBA00022801"/>
    </source>
</evidence>
<keyword evidence="6" id="KW-0119">Carbohydrate metabolism</keyword>
<feature type="region of interest" description="Disordered" evidence="9">
    <location>
        <begin position="428"/>
        <end position="464"/>
    </location>
</feature>
<evidence type="ECO:0000256" key="8">
    <source>
        <dbReference type="PROSITE-ProRule" id="PRU00261"/>
    </source>
</evidence>
<dbReference type="GO" id="GO:0008061">
    <property type="term" value="F:chitin binding"/>
    <property type="evidence" value="ECO:0007669"/>
    <property type="project" value="UniProtKB-UniRule"/>
</dbReference>
<dbReference type="PROSITE" id="PS51677">
    <property type="entry name" value="NODB"/>
    <property type="match status" value="1"/>
</dbReference>
<gene>
    <name evidence="13" type="ORF">EJ04DRAFT_193830</name>
</gene>
<dbReference type="InterPro" id="IPR036861">
    <property type="entry name" value="Endochitinase-like_sf"/>
</dbReference>
<evidence type="ECO:0000256" key="10">
    <source>
        <dbReference type="SAM" id="SignalP"/>
    </source>
</evidence>
<feature type="disulfide bond" evidence="8">
    <location>
        <begin position="402"/>
        <end position="416"/>
    </location>
</feature>
<evidence type="ECO:0000313" key="14">
    <source>
        <dbReference type="Proteomes" id="UP000799444"/>
    </source>
</evidence>
<evidence type="ECO:0000313" key="13">
    <source>
        <dbReference type="EMBL" id="KAF2735444.1"/>
    </source>
</evidence>
<keyword evidence="2 8" id="KW-0147">Chitin-binding</keyword>
<comment type="caution">
    <text evidence="8">Lacks conserved residue(s) required for the propagation of feature annotation.</text>
</comment>
<keyword evidence="7" id="KW-0170">Cobalt</keyword>
<evidence type="ECO:0000259" key="12">
    <source>
        <dbReference type="PROSITE" id="PS51677"/>
    </source>
</evidence>
<feature type="compositionally biased region" description="Polar residues" evidence="9">
    <location>
        <begin position="445"/>
        <end position="464"/>
    </location>
</feature>
<evidence type="ECO:0000256" key="6">
    <source>
        <dbReference type="ARBA" id="ARBA00023277"/>
    </source>
</evidence>